<evidence type="ECO:0000259" key="3">
    <source>
        <dbReference type="PROSITE" id="PS50054"/>
    </source>
</evidence>
<dbReference type="InterPro" id="IPR000387">
    <property type="entry name" value="Tyr_Pase_dom"/>
</dbReference>
<dbReference type="InterPro" id="IPR050561">
    <property type="entry name" value="PTP"/>
</dbReference>
<dbReference type="Pfam" id="PF00782">
    <property type="entry name" value="DSPc"/>
    <property type="match status" value="1"/>
</dbReference>
<dbReference type="GO" id="GO:0004725">
    <property type="term" value="F:protein tyrosine phosphatase activity"/>
    <property type="evidence" value="ECO:0007669"/>
    <property type="project" value="InterPro"/>
</dbReference>
<dbReference type="InterPro" id="IPR003595">
    <property type="entry name" value="Tyr_Pase_cat"/>
</dbReference>
<dbReference type="PANTHER" id="PTHR23339">
    <property type="entry name" value="TYROSINE SPECIFIC PROTEIN PHOSPHATASE AND DUAL SPECIFICITY PROTEIN PHOSPHATASE"/>
    <property type="match status" value="1"/>
</dbReference>
<feature type="domain" description="Tyrosine-protein phosphatase" evidence="3">
    <location>
        <begin position="83"/>
        <end position="251"/>
    </location>
</feature>
<reference evidence="6" key="1">
    <citation type="submission" date="2018-09" db="EMBL/GenBank/DDBJ databases">
        <title>whole genome sequence of T. equiperdum IVM-t1 strain.</title>
        <authorList>
            <person name="Suganuma K."/>
        </authorList>
    </citation>
    <scope>NUCLEOTIDE SEQUENCE [LARGE SCALE GENOMIC DNA]</scope>
    <source>
        <strain evidence="6">IVM-t1</strain>
    </source>
</reference>
<comment type="caution">
    <text evidence="6">The sequence shown here is derived from an EMBL/GenBank/DDBJ whole genome shotgun (WGS) entry which is preliminary data.</text>
</comment>
<evidence type="ECO:0000256" key="1">
    <source>
        <dbReference type="ARBA" id="ARBA00022801"/>
    </source>
</evidence>
<evidence type="ECO:0000259" key="5">
    <source>
        <dbReference type="PROSITE" id="PS50056"/>
    </source>
</evidence>
<dbReference type="InterPro" id="IPR016130">
    <property type="entry name" value="Tyr_Pase_AS"/>
</dbReference>
<dbReference type="EMBL" id="QSBY01000011">
    <property type="protein sequence ID" value="RHW67472.1"/>
    <property type="molecule type" value="Genomic_DNA"/>
</dbReference>
<proteinExistence type="predicted"/>
<dbReference type="InterPro" id="IPR000242">
    <property type="entry name" value="PTP_cat"/>
</dbReference>
<evidence type="ECO:0000256" key="2">
    <source>
        <dbReference type="ARBA" id="ARBA00022912"/>
    </source>
</evidence>
<dbReference type="InterPro" id="IPR000340">
    <property type="entry name" value="Dual-sp_phosphatase_cat-dom"/>
</dbReference>
<dbReference type="SMART" id="SM00404">
    <property type="entry name" value="PTPc_motif"/>
    <property type="match status" value="1"/>
</dbReference>
<organism evidence="6">
    <name type="scientific">Trypanosoma brucei equiperdum</name>
    <dbReference type="NCBI Taxonomy" id="630700"/>
    <lineage>
        <taxon>Eukaryota</taxon>
        <taxon>Discoba</taxon>
        <taxon>Euglenozoa</taxon>
        <taxon>Kinetoplastea</taxon>
        <taxon>Metakinetoplastina</taxon>
        <taxon>Trypanosomatida</taxon>
        <taxon>Trypanosomatidae</taxon>
        <taxon>Trypanosoma</taxon>
    </lineage>
</organism>
<dbReference type="PROSITE" id="PS00383">
    <property type="entry name" value="TYR_PHOSPHATASE_1"/>
    <property type="match status" value="1"/>
</dbReference>
<dbReference type="InterPro" id="IPR049573">
    <property type="entry name" value="PTPDC1_PTP"/>
</dbReference>
<evidence type="ECO:0000313" key="6">
    <source>
        <dbReference type="EMBL" id="RHW67472.1"/>
    </source>
</evidence>
<dbReference type="GO" id="GO:0060271">
    <property type="term" value="P:cilium assembly"/>
    <property type="evidence" value="ECO:0007669"/>
    <property type="project" value="InterPro"/>
</dbReference>
<dbReference type="InterPro" id="IPR020422">
    <property type="entry name" value="TYR_PHOSPHATASE_DUAL_dom"/>
</dbReference>
<dbReference type="Proteomes" id="UP000266743">
    <property type="component" value="Chromosome 11"/>
</dbReference>
<dbReference type="FunFam" id="3.90.190.10:FF:000111">
    <property type="entry name" value="Putative phosphatase"/>
    <property type="match status" value="1"/>
</dbReference>
<keyword evidence="2" id="KW-0904">Protein phosphatase</keyword>
<dbReference type="CDD" id="cd14506">
    <property type="entry name" value="PTP_PTPDC1"/>
    <property type="match status" value="1"/>
</dbReference>
<dbReference type="SUPFAM" id="SSF52799">
    <property type="entry name" value="(Phosphotyrosine protein) phosphatases II"/>
    <property type="match status" value="1"/>
</dbReference>
<dbReference type="AlphaFoldDB" id="A0A3L6KSQ5"/>
<name>A0A3L6KSQ5_9TRYP</name>
<protein>
    <submittedName>
        <fullName evidence="6">Kinetoplastid-specific protein tyrosine phosphatase</fullName>
    </submittedName>
</protein>
<evidence type="ECO:0000259" key="4">
    <source>
        <dbReference type="PROSITE" id="PS50055"/>
    </source>
</evidence>
<dbReference type="PRINTS" id="PR00700">
    <property type="entry name" value="PRTYPHPHTASE"/>
</dbReference>
<dbReference type="PROSITE" id="PS50056">
    <property type="entry name" value="TYR_PHOSPHATASE_2"/>
    <property type="match status" value="1"/>
</dbReference>
<sequence length="494" mass="55601">MSRDPPGEGGESSPVCADMSIDKFSILTPEKQTFKKKDQSKVDGFLDRMRQRIHCTFCGGAKCKHENWESLKEKRYKTAIEGLISSWVGDDVIASQRPSTSLFRKYSLIEQFREKRITGVLNLQEKGEHASCGPDGIYASTGYSYSGEQDLMRHQISYYEFPWPDMTAPKQDIVLRSVQVMDSHVKKSGKVLVHCHAGLGRTGLMIACYLLYAQKMPSADVIELVRQMRPGAIQTSRQVKFIHDFESHLWRLSHTFRVEVSESALDIDLFLKKQRLLLHGDHADSYRFIPMTIHLILCQLLNLTKANPSNSELSVKSLGSGRLPEGSALNDVRRSINRRTFDATSVNDVKLLSYLVWDWFKSLSFPVLTPDEASAIVAYMRQPPGERIALPTFIRTTLRLSVVQTLGMVLSAYHIICLNIKESLKVRALRCLTDSFTTVRDGVTVRGEPGTFGLLYEFFVDWARLDQGGCFDLGGAGYQDHTISGIAEESADVL</sequence>
<dbReference type="InterPro" id="IPR029021">
    <property type="entry name" value="Prot-tyrosine_phosphatase-like"/>
</dbReference>
<accession>A0A3L6KSQ5</accession>
<feature type="domain" description="Tyrosine-protein phosphatase" evidence="4">
    <location>
        <begin position="155"/>
        <end position="249"/>
    </location>
</feature>
<dbReference type="SMART" id="SM00195">
    <property type="entry name" value="DSPc"/>
    <property type="match status" value="1"/>
</dbReference>
<dbReference type="Gene3D" id="3.90.190.10">
    <property type="entry name" value="Protein tyrosine phosphatase superfamily"/>
    <property type="match status" value="1"/>
</dbReference>
<feature type="domain" description="Tyrosine specific protein phosphatases" evidence="5">
    <location>
        <begin position="172"/>
        <end position="240"/>
    </location>
</feature>
<keyword evidence="1" id="KW-0378">Hydrolase</keyword>
<dbReference type="PROSITE" id="PS50055">
    <property type="entry name" value="TYR_PHOSPHATASE_PTP"/>
    <property type="match status" value="1"/>
</dbReference>
<gene>
    <name evidence="6" type="ORF">DPX39_110116800</name>
</gene>
<dbReference type="PROSITE" id="PS50054">
    <property type="entry name" value="TYR_PHOSPHATASE_DUAL"/>
    <property type="match status" value="1"/>
</dbReference>